<sequence>MKAARNDGMAFFGPPTVDLIDALCQIDMARLDDDAKLLICETRLATASRLGKYDAVDQDLQFLGKHPNWQSGPKRASLQNVTAIAAKARGEVEFALAIWRRLTANPQELDAGERGWVWRNVSLALPHDDPEARQAARLSADAFLQSGDKHEAATSLKQLSRLLEHESPDAALEQLDAMMDFIDQNGLVANELRAAVHHARGNRLLGLRDWKNARDEAERAIALRRGVSGAEDQLISSLHLASMASKNMGEQSDSDCFDDEAKELEQATSSTYFSLARRIAGLSEQFVPAVAEELLAEVRDLGNVELISAVRVLAAMHDARLTGTEKLGKLEALLRELEQSHRTARIMHPVKLAIATTLRDEGQHARAATWLSQIREENPLDLASRDMLIDSLWKSNDWAKAARVLKGEIEKHGERPGLLSAYGRSLIESGELDAAVSVLTKALRLAQDDEETRNMIMEMRERALSAGGTIRVASGGPVATMQVTRADLEGVLRDYARFVAADKRMAFWTRESDGTDYEWATKPEKRAQDLLHAFLKARFQDRISVFEELATGAGRLDILLNFDGGLSAVIELKMCGFGYSSAYAASGEDQIAHYMENRACHLGYLVVHDARLNDFGSALITPGAIGENTVFEIFVDVRPRVSNRSRRAPR</sequence>
<accession>A0AAW5ZJ58</accession>
<gene>
    <name evidence="1" type="ORF">LBW59_02275</name>
</gene>
<dbReference type="EMBL" id="JAIVFG010000003">
    <property type="protein sequence ID" value="MDB0569603.1"/>
    <property type="molecule type" value="Genomic_DNA"/>
</dbReference>
<dbReference type="SUPFAM" id="SSF48452">
    <property type="entry name" value="TPR-like"/>
    <property type="match status" value="2"/>
</dbReference>
<organism evidence="1 2">
    <name type="scientific">Ralstonia solanacearum</name>
    <name type="common">Pseudomonas solanacearum</name>
    <dbReference type="NCBI Taxonomy" id="305"/>
    <lineage>
        <taxon>Bacteria</taxon>
        <taxon>Pseudomonadati</taxon>
        <taxon>Pseudomonadota</taxon>
        <taxon>Betaproteobacteria</taxon>
        <taxon>Burkholderiales</taxon>
        <taxon>Burkholderiaceae</taxon>
        <taxon>Ralstonia</taxon>
        <taxon>Ralstonia solanacearum species complex</taxon>
    </lineage>
</organism>
<evidence type="ECO:0000313" key="1">
    <source>
        <dbReference type="EMBL" id="MDB0569603.1"/>
    </source>
</evidence>
<comment type="caution">
    <text evidence="1">The sequence shown here is derived from an EMBL/GenBank/DDBJ whole genome shotgun (WGS) entry which is preliminary data.</text>
</comment>
<dbReference type="RefSeq" id="WP_271656130.1">
    <property type="nucleotide sequence ID" value="NZ_JAIVFG010000003.1"/>
</dbReference>
<dbReference type="Proteomes" id="UP001144050">
    <property type="component" value="Unassembled WGS sequence"/>
</dbReference>
<dbReference type="InterPro" id="IPR011990">
    <property type="entry name" value="TPR-like_helical_dom_sf"/>
</dbReference>
<protein>
    <submittedName>
        <fullName evidence="1">Uncharacterized protein</fullName>
    </submittedName>
</protein>
<name>A0AAW5ZJ58_RALSL</name>
<evidence type="ECO:0000313" key="2">
    <source>
        <dbReference type="Proteomes" id="UP001144050"/>
    </source>
</evidence>
<dbReference type="AlphaFoldDB" id="A0AAW5ZJ58"/>
<proteinExistence type="predicted"/>
<dbReference type="Gene3D" id="1.25.40.10">
    <property type="entry name" value="Tetratricopeptide repeat domain"/>
    <property type="match status" value="1"/>
</dbReference>
<reference evidence="1" key="1">
    <citation type="submission" date="2021-09" db="EMBL/GenBank/DDBJ databases">
        <title>Genomic analysis of Ralstonia spp.</title>
        <authorList>
            <person name="Aburjaile F."/>
            <person name="Ariute J.C."/>
            <person name="Pais A.K.L."/>
            <person name="Albuquerque G.M.R."/>
            <person name="Silva A.M.F."/>
            <person name="Brenig B."/>
            <person name="Azevedo V."/>
            <person name="Matiuzzi M."/>
            <person name="Ramos R."/>
            <person name="Goes-Neto A."/>
            <person name="Soares S."/>
            <person name="Iseppon A.M.B."/>
            <person name="Souza E."/>
            <person name="Gama M."/>
        </authorList>
    </citation>
    <scope>NUCLEOTIDE SEQUENCE</scope>
    <source>
        <strain evidence="1">CCRMRs91</strain>
    </source>
</reference>